<feature type="transmembrane region" description="Helical" evidence="8">
    <location>
        <begin position="291"/>
        <end position="308"/>
    </location>
</feature>
<feature type="domain" description="Glycosyltransferase RgtA/B/C/D-like" evidence="9">
    <location>
        <begin position="67"/>
        <end position="221"/>
    </location>
</feature>
<evidence type="ECO:0000256" key="1">
    <source>
        <dbReference type="ARBA" id="ARBA00004651"/>
    </source>
</evidence>
<keyword evidence="7 8" id="KW-0472">Membrane</keyword>
<organism evidence="10 11">
    <name type="scientific">Qipengyuania mesophila</name>
    <dbReference type="NCBI Taxonomy" id="2867246"/>
    <lineage>
        <taxon>Bacteria</taxon>
        <taxon>Pseudomonadati</taxon>
        <taxon>Pseudomonadota</taxon>
        <taxon>Alphaproteobacteria</taxon>
        <taxon>Sphingomonadales</taxon>
        <taxon>Erythrobacteraceae</taxon>
        <taxon>Qipengyuania</taxon>
    </lineage>
</organism>
<dbReference type="EMBL" id="JAIGNU010000001">
    <property type="protein sequence ID" value="MBX7500301.1"/>
    <property type="molecule type" value="Genomic_DNA"/>
</dbReference>
<name>A0ABS7JRR5_9SPHN</name>
<dbReference type="InterPro" id="IPR038731">
    <property type="entry name" value="RgtA/B/C-like"/>
</dbReference>
<dbReference type="GO" id="GO:0016757">
    <property type="term" value="F:glycosyltransferase activity"/>
    <property type="evidence" value="ECO:0007669"/>
    <property type="project" value="UniProtKB-KW"/>
</dbReference>
<keyword evidence="2" id="KW-1003">Cell membrane</keyword>
<feature type="transmembrane region" description="Helical" evidence="8">
    <location>
        <begin position="87"/>
        <end position="108"/>
    </location>
</feature>
<evidence type="ECO:0000256" key="8">
    <source>
        <dbReference type="SAM" id="Phobius"/>
    </source>
</evidence>
<feature type="transmembrane region" description="Helical" evidence="8">
    <location>
        <begin position="207"/>
        <end position="232"/>
    </location>
</feature>
<dbReference type="PANTHER" id="PTHR33908">
    <property type="entry name" value="MANNOSYLTRANSFERASE YKCB-RELATED"/>
    <property type="match status" value="1"/>
</dbReference>
<dbReference type="PANTHER" id="PTHR33908:SF11">
    <property type="entry name" value="MEMBRANE PROTEIN"/>
    <property type="match status" value="1"/>
</dbReference>
<dbReference type="Pfam" id="PF13231">
    <property type="entry name" value="PMT_2"/>
    <property type="match status" value="1"/>
</dbReference>
<gene>
    <name evidence="10" type="ORF">K3181_02430</name>
</gene>
<evidence type="ECO:0000313" key="10">
    <source>
        <dbReference type="EMBL" id="MBX7500301.1"/>
    </source>
</evidence>
<protein>
    <submittedName>
        <fullName evidence="10">Glycosyltransferase family 39 protein</fullName>
        <ecNumber evidence="10">2.4.-.-</ecNumber>
    </submittedName>
</protein>
<keyword evidence="11" id="KW-1185">Reference proteome</keyword>
<keyword evidence="3 10" id="KW-0328">Glycosyltransferase</keyword>
<feature type="transmembrane region" description="Helical" evidence="8">
    <location>
        <begin position="174"/>
        <end position="195"/>
    </location>
</feature>
<sequence>MTGPAISSGGAWRRDLAALAVILLAVLVVRAPWIGDANADIDEQLYSLIGNAMLHGQLPFVDLWDRKPFGLFALFALAHAVGGPGPAAYQLLAGLFTLAGAAMTYALARWLVDRITATGAGLLYVMLMSTYGSHSGQTEAFHVPLMLAMALLVRDPAHPHAIRRALAAMLLGGLALQVKYTVLPQCLFFGLWALWGQRQQGADTSRLLHLAFAFAVLGLLPTAAVGACYAAIGEWDAFVFANFTSFFDRLPARVGRFSPDQRVFLLPLAVLLLLGAYAAARMSPPRDRRTYGFIMLWLLASAATVYLPATVYRYYYAALVPSLVLFALPLIDRRGPARFVPLVLVLAGAATILFLPRQYAQSQVQRATIARLASAIAPHVDARHCLWIFDGPTALYRMTGSCLPTRFIYPDHLNNALERDSLGVKQEAEIARILAARPPVIVTADTALTPQNPRAQRLVTQEIAAHYRPLAQTRLHERNIRAWQRVE</sequence>
<evidence type="ECO:0000256" key="4">
    <source>
        <dbReference type="ARBA" id="ARBA00022679"/>
    </source>
</evidence>
<feature type="transmembrane region" description="Helical" evidence="8">
    <location>
        <begin position="115"/>
        <end position="134"/>
    </location>
</feature>
<evidence type="ECO:0000313" key="11">
    <source>
        <dbReference type="Proteomes" id="UP000782554"/>
    </source>
</evidence>
<comment type="caution">
    <text evidence="10">The sequence shown here is derived from an EMBL/GenBank/DDBJ whole genome shotgun (WGS) entry which is preliminary data.</text>
</comment>
<evidence type="ECO:0000256" key="6">
    <source>
        <dbReference type="ARBA" id="ARBA00022989"/>
    </source>
</evidence>
<keyword evidence="4 10" id="KW-0808">Transferase</keyword>
<evidence type="ECO:0000256" key="3">
    <source>
        <dbReference type="ARBA" id="ARBA00022676"/>
    </source>
</evidence>
<evidence type="ECO:0000256" key="2">
    <source>
        <dbReference type="ARBA" id="ARBA00022475"/>
    </source>
</evidence>
<dbReference type="EC" id="2.4.-.-" evidence="10"/>
<accession>A0ABS7JRR5</accession>
<dbReference type="InterPro" id="IPR050297">
    <property type="entry name" value="LipidA_mod_glycosyltrf_83"/>
</dbReference>
<feature type="transmembrane region" description="Helical" evidence="8">
    <location>
        <begin position="263"/>
        <end position="279"/>
    </location>
</feature>
<feature type="transmembrane region" description="Helical" evidence="8">
    <location>
        <begin position="338"/>
        <end position="356"/>
    </location>
</feature>
<evidence type="ECO:0000256" key="5">
    <source>
        <dbReference type="ARBA" id="ARBA00022692"/>
    </source>
</evidence>
<comment type="subcellular location">
    <subcellularLocation>
        <location evidence="1">Cell membrane</location>
        <topology evidence="1">Multi-pass membrane protein</topology>
    </subcellularLocation>
</comment>
<reference evidence="10 11" key="1">
    <citation type="submission" date="2021-08" db="EMBL/GenBank/DDBJ databases">
        <title>Comparative Genomics Analysis of the Genus Qipengyuania Reveals Extensive Genetic Diversity and Metabolic Versatility, Including the Description of Fifteen Novel Species.</title>
        <authorList>
            <person name="Liu Y."/>
        </authorList>
    </citation>
    <scope>NUCLEOTIDE SEQUENCE [LARGE SCALE GENOMIC DNA]</scope>
    <source>
        <strain evidence="10 11">YG27</strain>
    </source>
</reference>
<keyword evidence="6 8" id="KW-1133">Transmembrane helix</keyword>
<evidence type="ECO:0000256" key="7">
    <source>
        <dbReference type="ARBA" id="ARBA00023136"/>
    </source>
</evidence>
<dbReference type="Proteomes" id="UP000782554">
    <property type="component" value="Unassembled WGS sequence"/>
</dbReference>
<evidence type="ECO:0000259" key="9">
    <source>
        <dbReference type="Pfam" id="PF13231"/>
    </source>
</evidence>
<proteinExistence type="predicted"/>
<dbReference type="RefSeq" id="WP_221600440.1">
    <property type="nucleotide sequence ID" value="NZ_JAIGNU010000001.1"/>
</dbReference>
<keyword evidence="5 8" id="KW-0812">Transmembrane</keyword>